<evidence type="ECO:0000313" key="2">
    <source>
        <dbReference type="Proteomes" id="UP001596037"/>
    </source>
</evidence>
<name>A0ABW0NAT2_9BURK</name>
<reference evidence="2" key="1">
    <citation type="journal article" date="2019" name="Int. J. Syst. Evol. Microbiol.">
        <title>The Global Catalogue of Microorganisms (GCM) 10K type strain sequencing project: providing services to taxonomists for standard genome sequencing and annotation.</title>
        <authorList>
            <consortium name="The Broad Institute Genomics Platform"/>
            <consortium name="The Broad Institute Genome Sequencing Center for Infectious Disease"/>
            <person name="Wu L."/>
            <person name="Ma J."/>
        </authorList>
    </citation>
    <scope>NUCLEOTIDE SEQUENCE [LARGE SCALE GENOMIC DNA]</scope>
    <source>
        <strain evidence="2">CCUG 57401</strain>
    </source>
</reference>
<dbReference type="Proteomes" id="UP001596037">
    <property type="component" value="Unassembled WGS sequence"/>
</dbReference>
<protein>
    <recommendedName>
        <fullName evidence="3">DUF2188 domain-containing protein</fullName>
    </recommendedName>
</protein>
<organism evidence="1 2">
    <name type="scientific">Caenimonas terrae</name>
    <dbReference type="NCBI Taxonomy" id="696074"/>
    <lineage>
        <taxon>Bacteria</taxon>
        <taxon>Pseudomonadati</taxon>
        <taxon>Pseudomonadota</taxon>
        <taxon>Betaproteobacteria</taxon>
        <taxon>Burkholderiales</taxon>
        <taxon>Comamonadaceae</taxon>
        <taxon>Caenimonas</taxon>
    </lineage>
</organism>
<evidence type="ECO:0000313" key="1">
    <source>
        <dbReference type="EMBL" id="MFC5496067.1"/>
    </source>
</evidence>
<proteinExistence type="predicted"/>
<sequence>MSADYRIESSQPLRSRFLPAAASEQYLVKDRALAVALAAKSFNRADGEEIRVVHVPTGEVVYRKAPFIRMDAASEEP</sequence>
<gene>
    <name evidence="1" type="ORF">ACFPOE_00850</name>
</gene>
<comment type="caution">
    <text evidence="1">The sequence shown here is derived from an EMBL/GenBank/DDBJ whole genome shotgun (WGS) entry which is preliminary data.</text>
</comment>
<dbReference type="RefSeq" id="WP_376848100.1">
    <property type="nucleotide sequence ID" value="NZ_JBHSMF010000002.1"/>
</dbReference>
<accession>A0ABW0NAT2</accession>
<keyword evidence="2" id="KW-1185">Reference proteome</keyword>
<dbReference type="EMBL" id="JBHSMF010000002">
    <property type="protein sequence ID" value="MFC5496067.1"/>
    <property type="molecule type" value="Genomic_DNA"/>
</dbReference>
<evidence type="ECO:0008006" key="3">
    <source>
        <dbReference type="Google" id="ProtNLM"/>
    </source>
</evidence>